<dbReference type="PROSITE" id="PS51257">
    <property type="entry name" value="PROKAR_LIPOPROTEIN"/>
    <property type="match status" value="1"/>
</dbReference>
<dbReference type="STRING" id="313367.JSE7799_02282"/>
<reference evidence="3 4" key="1">
    <citation type="submission" date="2015-09" db="EMBL/GenBank/DDBJ databases">
        <authorList>
            <person name="Jackson K.R."/>
            <person name="Lunt B.L."/>
            <person name="Fisher J.N.B."/>
            <person name="Gardner A.V."/>
            <person name="Bailey M.E."/>
            <person name="Deus L.M."/>
            <person name="Earl A.S."/>
            <person name="Gibby P.D."/>
            <person name="Hartmann K.A."/>
            <person name="Liu J.E."/>
            <person name="Manci A.M."/>
            <person name="Nielsen D.A."/>
            <person name="Solomon M.B."/>
            <person name="Breakwell D.P."/>
            <person name="Burnett S.H."/>
            <person name="Grose J.H."/>
        </authorList>
    </citation>
    <scope>NUCLEOTIDE SEQUENCE [LARGE SCALE GENOMIC DNA]</scope>
    <source>
        <strain evidence="3 4">CECT 7799</strain>
    </source>
</reference>
<keyword evidence="1" id="KW-0732">Signal</keyword>
<dbReference type="EMBL" id="CYPR01000157">
    <property type="protein sequence ID" value="CUH39555.1"/>
    <property type="molecule type" value="Genomic_DNA"/>
</dbReference>
<protein>
    <recommendedName>
        <fullName evidence="2">ABC-type transport auxiliary lipoprotein component domain-containing protein</fullName>
    </recommendedName>
</protein>
<name>A0A0M7BDX4_9RHOB</name>
<proteinExistence type="predicted"/>
<dbReference type="SUPFAM" id="SSF159594">
    <property type="entry name" value="XCC0632-like"/>
    <property type="match status" value="1"/>
</dbReference>
<evidence type="ECO:0000313" key="4">
    <source>
        <dbReference type="Proteomes" id="UP000049455"/>
    </source>
</evidence>
<dbReference type="OrthoDB" id="7858211at2"/>
<evidence type="ECO:0000313" key="3">
    <source>
        <dbReference type="EMBL" id="CUH39555.1"/>
    </source>
</evidence>
<keyword evidence="4" id="KW-1185">Reference proteome</keyword>
<dbReference type="Gene3D" id="3.40.50.10610">
    <property type="entry name" value="ABC-type transport auxiliary lipoprotein component"/>
    <property type="match status" value="1"/>
</dbReference>
<feature type="domain" description="ABC-type transport auxiliary lipoprotein component" evidence="2">
    <location>
        <begin position="29"/>
        <end position="181"/>
    </location>
</feature>
<feature type="chain" id="PRO_5005810021" description="ABC-type transport auxiliary lipoprotein component domain-containing protein" evidence="1">
    <location>
        <begin position="18"/>
        <end position="184"/>
    </location>
</feature>
<sequence length="184" mass="20022">MAMTRSLLLALPLALLAGCGQTLYFAPPPAQSDLRVAVGAESVQINRISIPEYAINQEIPIQQPDGSLSTDTDRLWADLPDRAMLASMVRNLNVITDAQVAAEPWPLSGFPEIELSIFVDDMIVQANGVLRMTGTYAFKSETGRDRIEPFLITAPVAEVTSYTAIIAAHEAAWIKLSEQIARVL</sequence>
<dbReference type="InterPro" id="IPR005586">
    <property type="entry name" value="ABC_trans_aux"/>
</dbReference>
<gene>
    <name evidence="3" type="ORF">JSE7799_02282</name>
</gene>
<feature type="signal peptide" evidence="1">
    <location>
        <begin position="1"/>
        <end position="17"/>
    </location>
</feature>
<dbReference type="Proteomes" id="UP000049455">
    <property type="component" value="Unassembled WGS sequence"/>
</dbReference>
<dbReference type="AlphaFoldDB" id="A0A0M7BDX4"/>
<evidence type="ECO:0000259" key="2">
    <source>
        <dbReference type="Pfam" id="PF03886"/>
    </source>
</evidence>
<evidence type="ECO:0000256" key="1">
    <source>
        <dbReference type="SAM" id="SignalP"/>
    </source>
</evidence>
<dbReference type="Pfam" id="PF03886">
    <property type="entry name" value="ABC_trans_aux"/>
    <property type="match status" value="1"/>
</dbReference>
<accession>A0A0M7BDX4</accession>
<organism evidence="3 4">
    <name type="scientific">Jannaschia seosinensis</name>
    <dbReference type="NCBI Taxonomy" id="313367"/>
    <lineage>
        <taxon>Bacteria</taxon>
        <taxon>Pseudomonadati</taxon>
        <taxon>Pseudomonadota</taxon>
        <taxon>Alphaproteobacteria</taxon>
        <taxon>Rhodobacterales</taxon>
        <taxon>Roseobacteraceae</taxon>
        <taxon>Jannaschia</taxon>
    </lineage>
</organism>